<sequence>MAMIEGIKSERGVVVLVFLEKIPASFMPKDLAALLTQCPVVDWPQCEDVAEAFWDKLVNDIDDYNVNSDK</sequence>
<dbReference type="InterPro" id="IPR035897">
    <property type="entry name" value="Toll_tir_struct_dom_sf"/>
</dbReference>
<protein>
    <submittedName>
        <fullName evidence="1">Uncharacterized protein</fullName>
    </submittedName>
</protein>
<reference evidence="1" key="1">
    <citation type="submission" date="2022-11" db="EMBL/GenBank/DDBJ databases">
        <title>Centuries of genome instability and evolution in soft-shell clam transmissible cancer (bioRxiv).</title>
        <authorList>
            <person name="Hart S.F.M."/>
            <person name="Yonemitsu M.A."/>
            <person name="Giersch R.M."/>
            <person name="Beal B.F."/>
            <person name="Arriagada G."/>
            <person name="Davis B.W."/>
            <person name="Ostrander E.A."/>
            <person name="Goff S.P."/>
            <person name="Metzger M.J."/>
        </authorList>
    </citation>
    <scope>NUCLEOTIDE SEQUENCE</scope>
    <source>
        <strain evidence="1">MELC-2E11</strain>
        <tissue evidence="1">Siphon/mantle</tissue>
    </source>
</reference>
<keyword evidence="2" id="KW-1185">Reference proteome</keyword>
<proteinExistence type="predicted"/>
<name>A0ABY7ED13_MYAAR</name>
<gene>
    <name evidence="1" type="ORF">MAR_016800</name>
</gene>
<evidence type="ECO:0000313" key="1">
    <source>
        <dbReference type="EMBL" id="WAR06842.1"/>
    </source>
</evidence>
<evidence type="ECO:0000313" key="2">
    <source>
        <dbReference type="Proteomes" id="UP001164746"/>
    </source>
</evidence>
<dbReference type="SUPFAM" id="SSF52200">
    <property type="entry name" value="Toll/Interleukin receptor TIR domain"/>
    <property type="match status" value="1"/>
</dbReference>
<dbReference type="Gene3D" id="3.40.50.10140">
    <property type="entry name" value="Toll/interleukin-1 receptor homology (TIR) domain"/>
    <property type="match status" value="1"/>
</dbReference>
<dbReference type="EMBL" id="CP111017">
    <property type="protein sequence ID" value="WAR06842.1"/>
    <property type="molecule type" value="Genomic_DNA"/>
</dbReference>
<dbReference type="Proteomes" id="UP001164746">
    <property type="component" value="Chromosome 6"/>
</dbReference>
<accession>A0ABY7ED13</accession>
<organism evidence="1 2">
    <name type="scientific">Mya arenaria</name>
    <name type="common">Soft-shell clam</name>
    <dbReference type="NCBI Taxonomy" id="6604"/>
    <lineage>
        <taxon>Eukaryota</taxon>
        <taxon>Metazoa</taxon>
        <taxon>Spiralia</taxon>
        <taxon>Lophotrochozoa</taxon>
        <taxon>Mollusca</taxon>
        <taxon>Bivalvia</taxon>
        <taxon>Autobranchia</taxon>
        <taxon>Heteroconchia</taxon>
        <taxon>Euheterodonta</taxon>
        <taxon>Imparidentia</taxon>
        <taxon>Neoheterodontei</taxon>
        <taxon>Myida</taxon>
        <taxon>Myoidea</taxon>
        <taxon>Myidae</taxon>
        <taxon>Mya</taxon>
    </lineage>
</organism>